<keyword evidence="1" id="KW-0812">Transmembrane</keyword>
<evidence type="ECO:0000256" key="1">
    <source>
        <dbReference type="SAM" id="Phobius"/>
    </source>
</evidence>
<accession>A0A4Z1T201</accession>
<dbReference type="VEuPathDB" id="GiardiaDB:GMRT_11135"/>
<protein>
    <submittedName>
        <fullName evidence="2">Qb-SNARE 2</fullName>
    </submittedName>
</protein>
<sequence length="162" mass="17134">MGLDALAADVADLRRLVASLTKARAPSSEEIAFARERCHALREALSETTGTRAVLLRAQISSIVGALDMLQGVQEPQASAGGLTDANRLIDETLTLAEHAVGVLEGQTGMIARLGDRLGSLGMTLGIGRKTLTSLVKLEANATVLMVILLCAIVVIFLFLRR</sequence>
<dbReference type="Proteomes" id="UP000315496">
    <property type="component" value="Chromosome 5"/>
</dbReference>
<dbReference type="Proteomes" id="UP000315496">
    <property type="component" value="Chromosome 1"/>
</dbReference>
<evidence type="ECO:0000313" key="4">
    <source>
        <dbReference type="Proteomes" id="UP000315496"/>
    </source>
</evidence>
<organism evidence="2 4">
    <name type="scientific">Giardia muris</name>
    <dbReference type="NCBI Taxonomy" id="5742"/>
    <lineage>
        <taxon>Eukaryota</taxon>
        <taxon>Metamonada</taxon>
        <taxon>Diplomonadida</taxon>
        <taxon>Hexamitidae</taxon>
        <taxon>Giardiinae</taxon>
        <taxon>Giardia</taxon>
    </lineage>
</organism>
<name>A0A4Z1T201_GIAMU</name>
<reference evidence="2 4" key="1">
    <citation type="submission" date="2019-05" db="EMBL/GenBank/DDBJ databases">
        <title>The compact genome of Giardia muris reveals important steps in the evolution of intestinal protozoan parasites.</title>
        <authorList>
            <person name="Xu F."/>
            <person name="Jimenez-Gonzalez A."/>
            <person name="Einarsson E."/>
            <person name="Astvaldsson A."/>
            <person name="Peirasmaki D."/>
            <person name="Eckmann L."/>
            <person name="Andersson J.O."/>
            <person name="Svard S.G."/>
            <person name="Jerlstrom-Hultqvist J."/>
        </authorList>
    </citation>
    <scope>NUCLEOTIDE SEQUENCE [LARGE SCALE GENOMIC DNA]</scope>
    <source>
        <strain evidence="2 4">Roberts-Thomson</strain>
    </source>
</reference>
<feature type="transmembrane region" description="Helical" evidence="1">
    <location>
        <begin position="140"/>
        <end position="160"/>
    </location>
</feature>
<comment type="caution">
    <text evidence="2">The sequence shown here is derived from an EMBL/GenBank/DDBJ whole genome shotgun (WGS) entry which is preliminary data.</text>
</comment>
<dbReference type="EMBL" id="VDLU01000005">
    <property type="protein sequence ID" value="TNJ26431.1"/>
    <property type="molecule type" value="Genomic_DNA"/>
</dbReference>
<gene>
    <name evidence="2" type="ORF">GMRT_10330</name>
    <name evidence="3" type="ORF">GMRT_11135</name>
</gene>
<dbReference type="VEuPathDB" id="GiardiaDB:GMRT_10330"/>
<dbReference type="AlphaFoldDB" id="A0A4Z1T201"/>
<proteinExistence type="predicted"/>
<keyword evidence="4" id="KW-1185">Reference proteome</keyword>
<keyword evidence="1" id="KW-1133">Transmembrane helix</keyword>
<dbReference type="EMBL" id="VDLU01000001">
    <property type="protein sequence ID" value="TNJ29364.1"/>
    <property type="molecule type" value="Genomic_DNA"/>
</dbReference>
<keyword evidence="1" id="KW-0472">Membrane</keyword>
<evidence type="ECO:0000313" key="2">
    <source>
        <dbReference type="EMBL" id="TNJ26431.1"/>
    </source>
</evidence>
<evidence type="ECO:0000313" key="3">
    <source>
        <dbReference type="EMBL" id="TNJ29364.1"/>
    </source>
</evidence>